<dbReference type="InterPro" id="IPR036179">
    <property type="entry name" value="Ig-like_dom_sf"/>
</dbReference>
<feature type="domain" description="Ig-like" evidence="6">
    <location>
        <begin position="71"/>
        <end position="182"/>
    </location>
</feature>
<dbReference type="Pfam" id="PF13927">
    <property type="entry name" value="Ig_3"/>
    <property type="match status" value="1"/>
</dbReference>
<keyword evidence="3" id="KW-1015">Disulfide bond</keyword>
<evidence type="ECO:0000313" key="8">
    <source>
        <dbReference type="Proteomes" id="UP000479000"/>
    </source>
</evidence>
<evidence type="ECO:0000256" key="1">
    <source>
        <dbReference type="ARBA" id="ARBA00022729"/>
    </source>
</evidence>
<evidence type="ECO:0000256" key="2">
    <source>
        <dbReference type="ARBA" id="ARBA00022737"/>
    </source>
</evidence>
<dbReference type="GO" id="GO:0043005">
    <property type="term" value="C:neuron projection"/>
    <property type="evidence" value="ECO:0007669"/>
    <property type="project" value="TreeGrafter"/>
</dbReference>
<evidence type="ECO:0000313" key="7">
    <source>
        <dbReference type="EMBL" id="CAB0015449.1"/>
    </source>
</evidence>
<dbReference type="AlphaFoldDB" id="A0A6H5HEL2"/>
<dbReference type="PROSITE" id="PS50835">
    <property type="entry name" value="IG_LIKE"/>
    <property type="match status" value="1"/>
</dbReference>
<keyword evidence="8" id="KW-1185">Reference proteome</keyword>
<evidence type="ECO:0000256" key="5">
    <source>
        <dbReference type="SAM" id="MobiDB-lite"/>
    </source>
</evidence>
<dbReference type="SMART" id="SM00409">
    <property type="entry name" value="IG"/>
    <property type="match status" value="1"/>
</dbReference>
<dbReference type="PANTHER" id="PTHR12231:SF157">
    <property type="entry name" value="DPR-INTERACTING PROTEIN EPSILON-RELATED"/>
    <property type="match status" value="1"/>
</dbReference>
<proteinExistence type="predicted"/>
<dbReference type="InterPro" id="IPR003598">
    <property type="entry name" value="Ig_sub2"/>
</dbReference>
<dbReference type="SMART" id="SM00408">
    <property type="entry name" value="IGc2"/>
    <property type="match status" value="1"/>
</dbReference>
<dbReference type="InterPro" id="IPR007110">
    <property type="entry name" value="Ig-like_dom"/>
</dbReference>
<dbReference type="InterPro" id="IPR051170">
    <property type="entry name" value="Neural/epithelial_adhesion"/>
</dbReference>
<dbReference type="PANTHER" id="PTHR12231">
    <property type="entry name" value="CTX-RELATED TYPE I TRANSMEMBRANE PROTEIN"/>
    <property type="match status" value="1"/>
</dbReference>
<dbReference type="Proteomes" id="UP000479000">
    <property type="component" value="Unassembled WGS sequence"/>
</dbReference>
<name>A0A6H5HEL2_9HEMI</name>
<dbReference type="OrthoDB" id="10012075at2759"/>
<feature type="compositionally biased region" description="Polar residues" evidence="5">
    <location>
        <begin position="1"/>
        <end position="17"/>
    </location>
</feature>
<evidence type="ECO:0000259" key="6">
    <source>
        <dbReference type="PROSITE" id="PS50835"/>
    </source>
</evidence>
<accession>A0A6H5HEL2</accession>
<gene>
    <name evidence="7" type="ORF">NTEN_LOCUS19789</name>
</gene>
<sequence length="362" mass="41531">MRSSQSRIGNENQIQTRTESETRCHSQIQTETEYETRTKNETSARSHSQIQSQNGNEPRYHSQSQHETQFPPMLSIPHQLVSAPIGYNVTLECFTEAHPTSLNYWTRGDGQMIYEGKKYHIQSRSLELPYKTQMKLTIYRLRPQDLGTYKCVAKNPRGETDGSIRLYGEPAETRKSKSASLTIKRAISHTPSLRKAEINDQNKYIIIGLYMGRALHRPLILISSFGGQRSLASFIYRRIRDQETPQLIRILDRKELATRSTINFKTICKSEIPGVHEQNCPSEEQRQKALEFIDRHFASYEIIYTNGSKIANCKYHQHADLIQLHPINGHYQAELTGVQLALDQISKHHGNNQPSNPSILSV</sequence>
<dbReference type="EMBL" id="CADCXU010029119">
    <property type="protein sequence ID" value="CAB0015449.1"/>
    <property type="molecule type" value="Genomic_DNA"/>
</dbReference>
<protein>
    <recommendedName>
        <fullName evidence="6">Ig-like domain-containing protein</fullName>
    </recommendedName>
</protein>
<keyword evidence="2" id="KW-0677">Repeat</keyword>
<keyword evidence="1" id="KW-0732">Signal</keyword>
<feature type="region of interest" description="Disordered" evidence="5">
    <location>
        <begin position="1"/>
        <end position="68"/>
    </location>
</feature>
<reference evidence="7 8" key="1">
    <citation type="submission" date="2020-02" db="EMBL/GenBank/DDBJ databases">
        <authorList>
            <person name="Ferguson B K."/>
        </authorList>
    </citation>
    <scope>NUCLEOTIDE SEQUENCE [LARGE SCALE GENOMIC DNA]</scope>
</reference>
<evidence type="ECO:0000256" key="3">
    <source>
        <dbReference type="ARBA" id="ARBA00023157"/>
    </source>
</evidence>
<dbReference type="Gene3D" id="2.60.40.10">
    <property type="entry name" value="Immunoglobulins"/>
    <property type="match status" value="1"/>
</dbReference>
<evidence type="ECO:0000256" key="4">
    <source>
        <dbReference type="ARBA" id="ARBA00023319"/>
    </source>
</evidence>
<feature type="compositionally biased region" description="Polar residues" evidence="5">
    <location>
        <begin position="45"/>
        <end position="68"/>
    </location>
</feature>
<feature type="compositionally biased region" description="Basic and acidic residues" evidence="5">
    <location>
        <begin position="34"/>
        <end position="44"/>
    </location>
</feature>
<keyword evidence="4" id="KW-0393">Immunoglobulin domain</keyword>
<dbReference type="InterPro" id="IPR013783">
    <property type="entry name" value="Ig-like_fold"/>
</dbReference>
<dbReference type="SUPFAM" id="SSF48726">
    <property type="entry name" value="Immunoglobulin"/>
    <property type="match status" value="1"/>
</dbReference>
<dbReference type="FunFam" id="2.60.40.10:FF:000376">
    <property type="entry name" value="CLUMA_CG000981, isoform A"/>
    <property type="match status" value="1"/>
</dbReference>
<organism evidence="7 8">
    <name type="scientific">Nesidiocoris tenuis</name>
    <dbReference type="NCBI Taxonomy" id="355587"/>
    <lineage>
        <taxon>Eukaryota</taxon>
        <taxon>Metazoa</taxon>
        <taxon>Ecdysozoa</taxon>
        <taxon>Arthropoda</taxon>
        <taxon>Hexapoda</taxon>
        <taxon>Insecta</taxon>
        <taxon>Pterygota</taxon>
        <taxon>Neoptera</taxon>
        <taxon>Paraneoptera</taxon>
        <taxon>Hemiptera</taxon>
        <taxon>Heteroptera</taxon>
        <taxon>Panheteroptera</taxon>
        <taxon>Cimicomorpha</taxon>
        <taxon>Miridae</taxon>
        <taxon>Dicyphina</taxon>
        <taxon>Nesidiocoris</taxon>
    </lineage>
</organism>
<dbReference type="InterPro" id="IPR003599">
    <property type="entry name" value="Ig_sub"/>
</dbReference>